<dbReference type="EMBL" id="JABXBU010002072">
    <property type="protein sequence ID" value="KAF8777235.1"/>
    <property type="molecule type" value="Genomic_DNA"/>
</dbReference>
<protein>
    <submittedName>
        <fullName evidence="1">Uncharacterized protein</fullName>
    </submittedName>
</protein>
<reference evidence="1" key="1">
    <citation type="journal article" date="2020" name="bioRxiv">
        <title>Chromosome-level reference genome of the European wasp spider Argiope bruennichi: a resource for studies on range expansion and evolutionary adaptation.</title>
        <authorList>
            <person name="Sheffer M.M."/>
            <person name="Hoppe A."/>
            <person name="Krehenwinkel H."/>
            <person name="Uhl G."/>
            <person name="Kuss A.W."/>
            <person name="Jensen L."/>
            <person name="Jensen C."/>
            <person name="Gillespie R.G."/>
            <person name="Hoff K.J."/>
            <person name="Prost S."/>
        </authorList>
    </citation>
    <scope>NUCLEOTIDE SEQUENCE</scope>
</reference>
<evidence type="ECO:0000313" key="1">
    <source>
        <dbReference type="EMBL" id="KAF8777235.1"/>
    </source>
</evidence>
<proteinExistence type="predicted"/>
<evidence type="ECO:0000313" key="2">
    <source>
        <dbReference type="Proteomes" id="UP000807504"/>
    </source>
</evidence>
<organism evidence="1 2">
    <name type="scientific">Argiope bruennichi</name>
    <name type="common">Wasp spider</name>
    <name type="synonym">Aranea bruennichi</name>
    <dbReference type="NCBI Taxonomy" id="94029"/>
    <lineage>
        <taxon>Eukaryota</taxon>
        <taxon>Metazoa</taxon>
        <taxon>Ecdysozoa</taxon>
        <taxon>Arthropoda</taxon>
        <taxon>Chelicerata</taxon>
        <taxon>Arachnida</taxon>
        <taxon>Araneae</taxon>
        <taxon>Araneomorphae</taxon>
        <taxon>Entelegynae</taxon>
        <taxon>Araneoidea</taxon>
        <taxon>Araneidae</taxon>
        <taxon>Argiope</taxon>
    </lineage>
</organism>
<dbReference type="AlphaFoldDB" id="A0A8T0ES98"/>
<sequence length="160" mass="17859">MFKGRLSIQDDEKLEKSSISTANGQIASVKEIVTKAIEKLLAENVVLVTLKPPLDKTQISTEKSVLIIKMYQELDLPIQLSTSKSVGHSGVQCFDDFQEVSRAVWLFPKWRATIYQLLIPAAVQNIGLQREILPQVENFVPTLTTHFGLPIHERASSSSL</sequence>
<dbReference type="Proteomes" id="UP000807504">
    <property type="component" value="Unassembled WGS sequence"/>
</dbReference>
<keyword evidence="2" id="KW-1185">Reference proteome</keyword>
<accession>A0A8T0ES98</accession>
<reference evidence="1" key="2">
    <citation type="submission" date="2020-06" db="EMBL/GenBank/DDBJ databases">
        <authorList>
            <person name="Sheffer M."/>
        </authorList>
    </citation>
    <scope>NUCLEOTIDE SEQUENCE</scope>
</reference>
<name>A0A8T0ES98_ARGBR</name>
<gene>
    <name evidence="1" type="ORF">HNY73_014142</name>
</gene>
<comment type="caution">
    <text evidence="1">The sequence shown here is derived from an EMBL/GenBank/DDBJ whole genome shotgun (WGS) entry which is preliminary data.</text>
</comment>